<dbReference type="Proteomes" id="UP000078237">
    <property type="component" value="Unassembled WGS sequence"/>
</dbReference>
<name>A0A175W4U0_9PEZI</name>
<organism evidence="1 2">
    <name type="scientific">Madurella mycetomatis</name>
    <dbReference type="NCBI Taxonomy" id="100816"/>
    <lineage>
        <taxon>Eukaryota</taxon>
        <taxon>Fungi</taxon>
        <taxon>Dikarya</taxon>
        <taxon>Ascomycota</taxon>
        <taxon>Pezizomycotina</taxon>
        <taxon>Sordariomycetes</taxon>
        <taxon>Sordariomycetidae</taxon>
        <taxon>Sordariales</taxon>
        <taxon>Sordariales incertae sedis</taxon>
        <taxon>Madurella</taxon>
    </lineage>
</organism>
<sequence>MLPQEPLPVVLVREWIVNLHGEGVAEGRGQAAVGCIIGAVDGGRDGWILPNVLQFSAPTVPLRDFTIGDKYEYISAKESVHTHGNQSVRHILDSNGKRCGLWWDQAGYLYVGHDLSPAVEEKMVFVVVSRHEDMFKPRQGPSRVEGEIKLFDEDVYPSMGRGSGLVNVLRWI</sequence>
<evidence type="ECO:0000313" key="1">
    <source>
        <dbReference type="EMBL" id="KXX78768.1"/>
    </source>
</evidence>
<accession>A0A175W4U0</accession>
<dbReference type="STRING" id="100816.A0A175W4U0"/>
<dbReference type="EMBL" id="LCTW02000108">
    <property type="protein sequence ID" value="KXX78768.1"/>
    <property type="molecule type" value="Genomic_DNA"/>
</dbReference>
<dbReference type="VEuPathDB" id="FungiDB:MMYC01_204407"/>
<comment type="caution">
    <text evidence="1">The sequence shown here is derived from an EMBL/GenBank/DDBJ whole genome shotgun (WGS) entry which is preliminary data.</text>
</comment>
<dbReference type="OrthoDB" id="5135333at2759"/>
<gene>
    <name evidence="1" type="ORF">MMYC01_204407</name>
</gene>
<proteinExistence type="predicted"/>
<protein>
    <submittedName>
        <fullName evidence="1">Uncharacterized protein</fullName>
    </submittedName>
</protein>
<reference evidence="1 2" key="1">
    <citation type="journal article" date="2016" name="Genome Announc.">
        <title>Genome Sequence of Madurella mycetomatis mm55, Isolated from a Human Mycetoma Case in Sudan.</title>
        <authorList>
            <person name="Smit S."/>
            <person name="Derks M.F."/>
            <person name="Bervoets S."/>
            <person name="Fahal A."/>
            <person name="van Leeuwen W."/>
            <person name="van Belkum A."/>
            <person name="van de Sande W.W."/>
        </authorList>
    </citation>
    <scope>NUCLEOTIDE SEQUENCE [LARGE SCALE GENOMIC DNA]</scope>
    <source>
        <strain evidence="2">mm55</strain>
    </source>
</reference>
<evidence type="ECO:0000313" key="2">
    <source>
        <dbReference type="Proteomes" id="UP000078237"/>
    </source>
</evidence>
<keyword evidence="2" id="KW-1185">Reference proteome</keyword>
<dbReference type="AlphaFoldDB" id="A0A175W4U0"/>